<protein>
    <submittedName>
        <fullName evidence="1">Uncharacterized protein</fullName>
    </submittedName>
</protein>
<organism evidence="1 2">
    <name type="scientific">Fusarium irregulare</name>
    <dbReference type="NCBI Taxonomy" id="2494466"/>
    <lineage>
        <taxon>Eukaryota</taxon>
        <taxon>Fungi</taxon>
        <taxon>Dikarya</taxon>
        <taxon>Ascomycota</taxon>
        <taxon>Pezizomycotina</taxon>
        <taxon>Sordariomycetes</taxon>
        <taxon>Hypocreomycetidae</taxon>
        <taxon>Hypocreales</taxon>
        <taxon>Nectriaceae</taxon>
        <taxon>Fusarium</taxon>
        <taxon>Fusarium incarnatum-equiseti species complex</taxon>
    </lineage>
</organism>
<name>A0A9W8PH61_9HYPO</name>
<comment type="caution">
    <text evidence="1">The sequence shown here is derived from an EMBL/GenBank/DDBJ whole genome shotgun (WGS) entry which is preliminary data.</text>
</comment>
<gene>
    <name evidence="1" type="ORF">NW766_010583</name>
</gene>
<dbReference type="AlphaFoldDB" id="A0A9W8PH61"/>
<evidence type="ECO:0000313" key="2">
    <source>
        <dbReference type="Proteomes" id="UP001152130"/>
    </source>
</evidence>
<evidence type="ECO:0000313" key="1">
    <source>
        <dbReference type="EMBL" id="KAJ4006491.1"/>
    </source>
</evidence>
<proteinExistence type="predicted"/>
<reference evidence="1" key="1">
    <citation type="submission" date="2022-10" db="EMBL/GenBank/DDBJ databases">
        <title>Fusarium specimens isolated from Avocado Roots.</title>
        <authorList>
            <person name="Stajich J."/>
            <person name="Roper C."/>
            <person name="Heimlech-Rivalta G."/>
        </authorList>
    </citation>
    <scope>NUCLEOTIDE SEQUENCE</scope>
    <source>
        <strain evidence="1">CF00143</strain>
    </source>
</reference>
<sequence length="184" mass="20652">MAGPGPGAKTRSQEYLPARSYPLYFLPENVLVGREEPDTRRMAAAIGFGRLRQIFMSRPSAKLMGALVMHGDDGHPPRRYTSRSLFMSTRMASVVNFVSPSAWCAPAPSKASEEWTLRPKSEKAFANFASSLPHRFVEADYVKQQYQAFDMTVILIQLRQSVVHKTQVCAITHPSMPDFALDWT</sequence>
<accession>A0A9W8PH61</accession>
<keyword evidence="2" id="KW-1185">Reference proteome</keyword>
<dbReference type="EMBL" id="JAPDHF010000019">
    <property type="protein sequence ID" value="KAJ4006491.1"/>
    <property type="molecule type" value="Genomic_DNA"/>
</dbReference>
<dbReference type="Proteomes" id="UP001152130">
    <property type="component" value="Unassembled WGS sequence"/>
</dbReference>